<keyword evidence="1" id="KW-0472">Membrane</keyword>
<dbReference type="Proteomes" id="UP000261285">
    <property type="component" value="Unassembled WGS sequence"/>
</dbReference>
<evidence type="ECO:0000256" key="1">
    <source>
        <dbReference type="SAM" id="Phobius"/>
    </source>
</evidence>
<feature type="transmembrane region" description="Helical" evidence="1">
    <location>
        <begin position="108"/>
        <end position="130"/>
    </location>
</feature>
<feature type="transmembrane region" description="Helical" evidence="1">
    <location>
        <begin position="151"/>
        <end position="172"/>
    </location>
</feature>
<feature type="transmembrane region" description="Helical" evidence="1">
    <location>
        <begin position="274"/>
        <end position="293"/>
    </location>
</feature>
<dbReference type="PANTHER" id="PTHR11328">
    <property type="entry name" value="MAJOR FACILITATOR SUPERFAMILY DOMAIN-CONTAINING PROTEIN"/>
    <property type="match status" value="1"/>
</dbReference>
<evidence type="ECO:0000313" key="9">
    <source>
        <dbReference type="Proteomes" id="UP000261285"/>
    </source>
</evidence>
<evidence type="ECO:0000313" key="3">
    <source>
        <dbReference type="EMBL" id="CUN81862.1"/>
    </source>
</evidence>
<feature type="transmembrane region" description="Helical" evidence="1">
    <location>
        <begin position="184"/>
        <end position="205"/>
    </location>
</feature>
<organism evidence="2 8">
    <name type="scientific">Dorea longicatena</name>
    <dbReference type="NCBI Taxonomy" id="88431"/>
    <lineage>
        <taxon>Bacteria</taxon>
        <taxon>Bacillati</taxon>
        <taxon>Bacillota</taxon>
        <taxon>Clostridia</taxon>
        <taxon>Lachnospirales</taxon>
        <taxon>Lachnospiraceae</taxon>
        <taxon>Dorea</taxon>
    </lineage>
</organism>
<dbReference type="NCBIfam" id="TIGR00792">
    <property type="entry name" value="gph"/>
    <property type="match status" value="1"/>
</dbReference>
<dbReference type="Gene3D" id="1.20.1250.20">
    <property type="entry name" value="MFS general substrate transporter like domains"/>
    <property type="match status" value="1"/>
</dbReference>
<evidence type="ECO:0000313" key="6">
    <source>
        <dbReference type="Proteomes" id="UP000095380"/>
    </source>
</evidence>
<dbReference type="Pfam" id="PF13347">
    <property type="entry name" value="MFS_2"/>
    <property type="match status" value="1"/>
</dbReference>
<evidence type="ECO:0000313" key="7">
    <source>
        <dbReference type="Proteomes" id="UP000095439"/>
    </source>
</evidence>
<dbReference type="AlphaFoldDB" id="A0A173VGW1"/>
<dbReference type="GO" id="GO:0015293">
    <property type="term" value="F:symporter activity"/>
    <property type="evidence" value="ECO:0007669"/>
    <property type="project" value="InterPro"/>
</dbReference>
<dbReference type="PANTHER" id="PTHR11328:SF24">
    <property type="entry name" value="MAJOR FACILITATOR SUPERFAMILY (MFS) PROFILE DOMAIN-CONTAINING PROTEIN"/>
    <property type="match status" value="1"/>
</dbReference>
<dbReference type="GO" id="GO:0006814">
    <property type="term" value="P:sodium ion transport"/>
    <property type="evidence" value="ECO:0007669"/>
    <property type="project" value="InterPro"/>
</dbReference>
<feature type="transmembrane region" description="Helical" evidence="1">
    <location>
        <begin position="369"/>
        <end position="391"/>
    </location>
</feature>
<feature type="transmembrane region" description="Helical" evidence="1">
    <location>
        <begin position="44"/>
        <end position="71"/>
    </location>
</feature>
<reference evidence="5 9" key="2">
    <citation type="submission" date="2018-08" db="EMBL/GenBank/DDBJ databases">
        <title>A genome reference for cultivated species of the human gut microbiota.</title>
        <authorList>
            <person name="Zou Y."/>
            <person name="Xue W."/>
            <person name="Luo G."/>
        </authorList>
    </citation>
    <scope>NUCLEOTIDE SEQUENCE [LARGE SCALE GENOMIC DNA]</scope>
    <source>
        <strain evidence="5 9">OM02-16</strain>
    </source>
</reference>
<dbReference type="GO" id="GO:0008643">
    <property type="term" value="P:carbohydrate transport"/>
    <property type="evidence" value="ECO:0007669"/>
    <property type="project" value="InterPro"/>
</dbReference>
<dbReference type="InterPro" id="IPR001927">
    <property type="entry name" value="Na/Gal_symport"/>
</dbReference>
<dbReference type="InterPro" id="IPR036259">
    <property type="entry name" value="MFS_trans_sf"/>
</dbReference>
<accession>A0A173VGW1</accession>
<proteinExistence type="predicted"/>
<dbReference type="RefSeq" id="WP_055181974.1">
    <property type="nucleotide sequence ID" value="NZ_CABIWY010000013.1"/>
</dbReference>
<protein>
    <submittedName>
        <fullName evidence="2">Inner membrane symporter yicJ</fullName>
    </submittedName>
    <submittedName>
        <fullName evidence="5">MFS transporter</fullName>
    </submittedName>
</protein>
<feature type="transmembrane region" description="Helical" evidence="1">
    <location>
        <begin position="305"/>
        <end position="321"/>
    </location>
</feature>
<feature type="transmembrane region" description="Helical" evidence="1">
    <location>
        <begin position="411"/>
        <end position="433"/>
    </location>
</feature>
<evidence type="ECO:0000313" key="5">
    <source>
        <dbReference type="EMBL" id="RGO29744.1"/>
    </source>
</evidence>
<evidence type="ECO:0000313" key="4">
    <source>
        <dbReference type="EMBL" id="CUO14330.1"/>
    </source>
</evidence>
<reference evidence="6 7" key="1">
    <citation type="submission" date="2015-09" db="EMBL/GenBank/DDBJ databases">
        <authorList>
            <consortium name="Pathogen Informatics"/>
        </authorList>
    </citation>
    <scope>NUCLEOTIDE SEQUENCE [LARGE SCALE GENOMIC DNA]</scope>
    <source>
        <strain evidence="3 6">2789STDY5608851</strain>
        <strain evidence="4 7">2789STDY5608866</strain>
        <strain evidence="2 8">2789STDY5834961</strain>
    </source>
</reference>
<dbReference type="SUPFAM" id="SSF103473">
    <property type="entry name" value="MFS general substrate transporter"/>
    <property type="match status" value="1"/>
</dbReference>
<evidence type="ECO:0000313" key="8">
    <source>
        <dbReference type="Proteomes" id="UP000095597"/>
    </source>
</evidence>
<name>A0A173VGW1_9FIRM</name>
<dbReference type="Proteomes" id="UP000095439">
    <property type="component" value="Unassembled WGS sequence"/>
</dbReference>
<dbReference type="EMBL" id="CYXO01000026">
    <property type="protein sequence ID" value="CUN25387.1"/>
    <property type="molecule type" value="Genomic_DNA"/>
</dbReference>
<dbReference type="EMBL" id="CYYY01000013">
    <property type="protein sequence ID" value="CUO14330.1"/>
    <property type="molecule type" value="Genomic_DNA"/>
</dbReference>
<sequence length="455" mass="50670">MDTIGKKLGLKEKMAYGCGDAASNIIWASTGTFLMFYYTDVVNINAATIGVIFLIARVINAVVALLTGWLIDNTHSKYGKARPWLLWFAVPFGIVTFAIFAVPDVAKLYQIIYVFIAYNAMMSVYSLINIPYGSMATMMTKDQYQRTLLNIFRQLFAQIASLLVTAGTLPLINFMTEYVGEKKAWSIVYGIFGVIAAILFFLCFAGCKERIHENEETKTEKIRVVDGVKAVLKNKYWHMLMVISICINIFFQAISTVNTYYSKAVLHNSSMISILNTAYIVPAIATFFFVHLVVKKYGKGKTTMFGWMIICVSYVILLPFTENTTVLIITAAMRGVGYCFLLAVSSAMVSDAVEYGEWKTKIRVEGLTFSMQGFVGTIAAGIVTAVIGWVLNFSKYDGTLSFADTQAGSAVLAIKLLFIAVPFVVGVLNIILLKFYKLDKMYPQIIEDLNKRNGK</sequence>
<feature type="transmembrane region" description="Helical" evidence="1">
    <location>
        <begin position="236"/>
        <end position="254"/>
    </location>
</feature>
<dbReference type="CDD" id="cd17332">
    <property type="entry name" value="MFS_MelB_like"/>
    <property type="match status" value="1"/>
</dbReference>
<feature type="transmembrane region" description="Helical" evidence="1">
    <location>
        <begin position="83"/>
        <end position="102"/>
    </location>
</feature>
<dbReference type="EMBL" id="QSVN01000024">
    <property type="protein sequence ID" value="RGO29744.1"/>
    <property type="molecule type" value="Genomic_DNA"/>
</dbReference>
<keyword evidence="1" id="KW-0812">Transmembrane</keyword>
<keyword evidence="1" id="KW-1133">Transmembrane helix</keyword>
<dbReference type="GO" id="GO:0005886">
    <property type="term" value="C:plasma membrane"/>
    <property type="evidence" value="ECO:0007669"/>
    <property type="project" value="TreeGrafter"/>
</dbReference>
<feature type="transmembrane region" description="Helical" evidence="1">
    <location>
        <begin position="21"/>
        <end position="38"/>
    </location>
</feature>
<evidence type="ECO:0000313" key="2">
    <source>
        <dbReference type="EMBL" id="CUN25387.1"/>
    </source>
</evidence>
<dbReference type="EMBL" id="CYYM01000003">
    <property type="protein sequence ID" value="CUN81862.1"/>
    <property type="molecule type" value="Genomic_DNA"/>
</dbReference>
<gene>
    <name evidence="2" type="primary">yicJ_2</name>
    <name evidence="3" type="synonym">yicJ_3</name>
    <name evidence="5" type="ORF">DXB16_13815</name>
    <name evidence="3" type="ORF">ERS852408_00990</name>
    <name evidence="4" type="ORF">ERS852423_02392</name>
    <name evidence="2" type="ORF">ERS852573_02893</name>
</gene>
<dbReference type="Proteomes" id="UP000095380">
    <property type="component" value="Unassembled WGS sequence"/>
</dbReference>
<dbReference type="Proteomes" id="UP000095597">
    <property type="component" value="Unassembled WGS sequence"/>
</dbReference>
<feature type="transmembrane region" description="Helical" evidence="1">
    <location>
        <begin position="327"/>
        <end position="349"/>
    </location>
</feature>
<dbReference type="InterPro" id="IPR039672">
    <property type="entry name" value="MFS_2"/>
</dbReference>
<dbReference type="OrthoDB" id="9764596at2"/>